<dbReference type="InterPro" id="IPR036249">
    <property type="entry name" value="Thioredoxin-like_sf"/>
</dbReference>
<proteinExistence type="predicted"/>
<dbReference type="EMBL" id="JAWDJX010000028">
    <property type="protein sequence ID" value="KAK3051052.1"/>
    <property type="molecule type" value="Genomic_DNA"/>
</dbReference>
<comment type="caution">
    <text evidence="2">The sequence shown here is derived from an EMBL/GenBank/DDBJ whole genome shotgun (WGS) entry which is preliminary data.</text>
</comment>
<dbReference type="Pfam" id="PF00085">
    <property type="entry name" value="Thioredoxin"/>
    <property type="match status" value="1"/>
</dbReference>
<evidence type="ECO:0000313" key="2">
    <source>
        <dbReference type="EMBL" id="KAK3051052.1"/>
    </source>
</evidence>
<dbReference type="Gene3D" id="3.40.30.10">
    <property type="entry name" value="Glutaredoxin"/>
    <property type="match status" value="1"/>
</dbReference>
<dbReference type="AlphaFoldDB" id="A0AAJ0DBZ8"/>
<accession>A0AAJ0DBZ8</accession>
<sequence>MAAHTKLHSKADFDKALETKGRYVLIHAHSGSVNPKAEEFAAKYKNNCDAYSVDVEEEPKVKEYFGISEVPAALLYMDGKQVEKVEGKGAGIEVIEKLLS</sequence>
<dbReference type="CDD" id="cd02947">
    <property type="entry name" value="TRX_family"/>
    <property type="match status" value="1"/>
</dbReference>
<gene>
    <name evidence="2" type="ORF">LTR09_007802</name>
</gene>
<protein>
    <recommendedName>
        <fullName evidence="1">Thioredoxin domain-containing protein</fullName>
    </recommendedName>
</protein>
<reference evidence="2" key="1">
    <citation type="submission" date="2023-04" db="EMBL/GenBank/DDBJ databases">
        <title>Black Yeasts Isolated from many extreme environments.</title>
        <authorList>
            <person name="Coleine C."/>
            <person name="Stajich J.E."/>
            <person name="Selbmann L."/>
        </authorList>
    </citation>
    <scope>NUCLEOTIDE SEQUENCE</scope>
    <source>
        <strain evidence="2">CCFEE 5312</strain>
    </source>
</reference>
<dbReference type="Proteomes" id="UP001271007">
    <property type="component" value="Unassembled WGS sequence"/>
</dbReference>
<feature type="domain" description="Thioredoxin" evidence="1">
    <location>
        <begin position="9"/>
        <end position="90"/>
    </location>
</feature>
<evidence type="ECO:0000313" key="3">
    <source>
        <dbReference type="Proteomes" id="UP001271007"/>
    </source>
</evidence>
<keyword evidence="3" id="KW-1185">Reference proteome</keyword>
<dbReference type="SUPFAM" id="SSF52833">
    <property type="entry name" value="Thioredoxin-like"/>
    <property type="match status" value="1"/>
</dbReference>
<evidence type="ECO:0000259" key="1">
    <source>
        <dbReference type="Pfam" id="PF00085"/>
    </source>
</evidence>
<dbReference type="InterPro" id="IPR013766">
    <property type="entry name" value="Thioredoxin_domain"/>
</dbReference>
<name>A0AAJ0DBZ8_9PEZI</name>
<organism evidence="2 3">
    <name type="scientific">Extremus antarcticus</name>
    <dbReference type="NCBI Taxonomy" id="702011"/>
    <lineage>
        <taxon>Eukaryota</taxon>
        <taxon>Fungi</taxon>
        <taxon>Dikarya</taxon>
        <taxon>Ascomycota</taxon>
        <taxon>Pezizomycotina</taxon>
        <taxon>Dothideomycetes</taxon>
        <taxon>Dothideomycetidae</taxon>
        <taxon>Mycosphaerellales</taxon>
        <taxon>Extremaceae</taxon>
        <taxon>Extremus</taxon>
    </lineage>
</organism>